<proteinExistence type="predicted"/>
<accession>A0A0B2V2P6</accession>
<sequence length="128" mass="14251">MARISAVSTLTTKITFSKQLFKTDISKSEHFESVLLIDSSMVSQSDDFLLLTDNVSPKDHSPCNVSNVVAFFTTAYSSSVEAYTRSVFVPLVGKLCYANSTLRLPTFCYGGVLRIEVYRFLEIGQRCV</sequence>
<feature type="non-terminal residue" evidence="1">
    <location>
        <position position="128"/>
    </location>
</feature>
<comment type="caution">
    <text evidence="1">The sequence shown here is derived from an EMBL/GenBank/DDBJ whole genome shotgun (WGS) entry which is preliminary data.</text>
</comment>
<name>A0A0B2V2P6_TOXCA</name>
<dbReference type="Proteomes" id="UP000031036">
    <property type="component" value="Unassembled WGS sequence"/>
</dbReference>
<evidence type="ECO:0000313" key="2">
    <source>
        <dbReference type="Proteomes" id="UP000031036"/>
    </source>
</evidence>
<protein>
    <submittedName>
        <fullName evidence="1">Uncharacterized protein</fullName>
    </submittedName>
</protein>
<keyword evidence="2" id="KW-1185">Reference proteome</keyword>
<dbReference type="EMBL" id="JPKZ01002614">
    <property type="protein sequence ID" value="KHN75813.1"/>
    <property type="molecule type" value="Genomic_DNA"/>
</dbReference>
<dbReference type="AlphaFoldDB" id="A0A0B2V2P6"/>
<evidence type="ECO:0000313" key="1">
    <source>
        <dbReference type="EMBL" id="KHN75813.1"/>
    </source>
</evidence>
<organism evidence="1 2">
    <name type="scientific">Toxocara canis</name>
    <name type="common">Canine roundworm</name>
    <dbReference type="NCBI Taxonomy" id="6265"/>
    <lineage>
        <taxon>Eukaryota</taxon>
        <taxon>Metazoa</taxon>
        <taxon>Ecdysozoa</taxon>
        <taxon>Nematoda</taxon>
        <taxon>Chromadorea</taxon>
        <taxon>Rhabditida</taxon>
        <taxon>Spirurina</taxon>
        <taxon>Ascaridomorpha</taxon>
        <taxon>Ascaridoidea</taxon>
        <taxon>Toxocaridae</taxon>
        <taxon>Toxocara</taxon>
    </lineage>
</organism>
<gene>
    <name evidence="1" type="ORF">Tcan_01496</name>
</gene>
<reference evidence="1 2" key="1">
    <citation type="submission" date="2014-11" db="EMBL/GenBank/DDBJ databases">
        <title>Genetic blueprint of the zoonotic pathogen Toxocara canis.</title>
        <authorList>
            <person name="Zhu X.-Q."/>
            <person name="Korhonen P.K."/>
            <person name="Cai H."/>
            <person name="Young N.D."/>
            <person name="Nejsum P."/>
            <person name="von Samson-Himmelstjerna G."/>
            <person name="Boag P.R."/>
            <person name="Tan P."/>
            <person name="Li Q."/>
            <person name="Min J."/>
            <person name="Yang Y."/>
            <person name="Wang X."/>
            <person name="Fang X."/>
            <person name="Hall R.S."/>
            <person name="Hofmann A."/>
            <person name="Sternberg P.W."/>
            <person name="Jex A.R."/>
            <person name="Gasser R.B."/>
        </authorList>
    </citation>
    <scope>NUCLEOTIDE SEQUENCE [LARGE SCALE GENOMIC DNA]</scope>
    <source>
        <strain evidence="1">PN_DK_2014</strain>
    </source>
</reference>